<accession>V2V660</accession>
<proteinExistence type="predicted"/>
<dbReference type="EMBL" id="AYEV01000009">
    <property type="protein sequence ID" value="ESK56326.1"/>
    <property type="molecule type" value="Genomic_DNA"/>
</dbReference>
<dbReference type="RefSeq" id="WP_018678994.1">
    <property type="nucleotide sequence ID" value="NZ_AYEV01000009.1"/>
</dbReference>
<dbReference type="AlphaFoldDB" id="V2V660"/>
<evidence type="ECO:0000313" key="1">
    <source>
        <dbReference type="EMBL" id="ESK56326.1"/>
    </source>
</evidence>
<sequence length="104" mass="12151">MPRQTQLFALGSILHLIQNSYSRSHTHREFGVWKIKEFYKYPNHNHCLSDAGAITNKTEIEKAVSMSTRYLKMKDGKENDWCTHITPFIKGVFDMSDIIDEKCK</sequence>
<organism evidence="1 2">
    <name type="scientific">Acinetobacter tjernbergiae DSM 14971 = CIP 107465</name>
    <dbReference type="NCBI Taxonomy" id="1120928"/>
    <lineage>
        <taxon>Bacteria</taxon>
        <taxon>Pseudomonadati</taxon>
        <taxon>Pseudomonadota</taxon>
        <taxon>Gammaproteobacteria</taxon>
        <taxon>Moraxellales</taxon>
        <taxon>Moraxellaceae</taxon>
        <taxon>Acinetobacter</taxon>
    </lineage>
</organism>
<protein>
    <submittedName>
        <fullName evidence="1">Uncharacterized protein</fullName>
    </submittedName>
</protein>
<name>V2V660_9GAMM</name>
<comment type="caution">
    <text evidence="1">The sequence shown here is derived from an EMBL/GenBank/DDBJ whole genome shotgun (WGS) entry which is preliminary data.</text>
</comment>
<keyword evidence="2" id="KW-1185">Reference proteome</keyword>
<dbReference type="PATRIC" id="fig|1120928.5.peg.1121"/>
<dbReference type="OrthoDB" id="7605324at2"/>
<dbReference type="Proteomes" id="UP000017404">
    <property type="component" value="Unassembled WGS sequence"/>
</dbReference>
<evidence type="ECO:0000313" key="2">
    <source>
        <dbReference type="Proteomes" id="UP000017404"/>
    </source>
</evidence>
<reference evidence="1 2" key="1">
    <citation type="submission" date="2013-10" db="EMBL/GenBank/DDBJ databases">
        <title>The Genome Sequence of Acinetobacter tjernbergiae CIP107465.</title>
        <authorList>
            <consortium name="The Broad Institute Genomics Platform"/>
            <consortium name="The Broad Institute Genome Sequencing Center for Infectious Disease"/>
            <person name="Cerqueira G."/>
            <person name="Feldgarden M."/>
            <person name="Courvalin P."/>
            <person name="Grillot-Courvalin C."/>
            <person name="Clermont D."/>
            <person name="Rocha E."/>
            <person name="Yoon E.-J."/>
            <person name="Nemec A."/>
            <person name="Young S.K."/>
            <person name="Zeng Q."/>
            <person name="Gargeya S."/>
            <person name="Fitzgerald M."/>
            <person name="Abouelleil A."/>
            <person name="Alvarado L."/>
            <person name="Berlin A.M."/>
            <person name="Chapman S.B."/>
            <person name="Gainer-Dewar J."/>
            <person name="Goldberg J."/>
            <person name="Gnerre S."/>
            <person name="Griggs A."/>
            <person name="Gujja S."/>
            <person name="Hansen M."/>
            <person name="Howarth C."/>
            <person name="Imamovic A."/>
            <person name="Ireland A."/>
            <person name="Larimer J."/>
            <person name="McCowan C."/>
            <person name="Murphy C."/>
            <person name="Pearson M."/>
            <person name="Poon T.W."/>
            <person name="Priest M."/>
            <person name="Roberts A."/>
            <person name="Saif S."/>
            <person name="Shea T."/>
            <person name="Sykes S."/>
            <person name="Wortman J."/>
            <person name="Nusbaum C."/>
            <person name="Birren B."/>
        </authorList>
    </citation>
    <scope>NUCLEOTIDE SEQUENCE [LARGE SCALE GENOMIC DNA]</scope>
    <source>
        <strain evidence="1 2">CIP 107465</strain>
    </source>
</reference>
<gene>
    <name evidence="1" type="ORF">F990_01092</name>
</gene>